<keyword evidence="3" id="KW-1185">Reference proteome</keyword>
<feature type="region of interest" description="Disordered" evidence="1">
    <location>
        <begin position="24"/>
        <end position="49"/>
    </location>
</feature>
<evidence type="ECO:0000313" key="2">
    <source>
        <dbReference type="EMBL" id="MDA0162643.1"/>
    </source>
</evidence>
<dbReference type="Proteomes" id="UP001149140">
    <property type="component" value="Unassembled WGS sequence"/>
</dbReference>
<dbReference type="EMBL" id="JAPDOD010000019">
    <property type="protein sequence ID" value="MDA0162643.1"/>
    <property type="molecule type" value="Genomic_DNA"/>
</dbReference>
<accession>A0A9X3S6E7</accession>
<sequence>MSRPYHVRVARDRIVDAEFKKLELRNARRRESGGALPARDGDHPSHNGA</sequence>
<dbReference type="RefSeq" id="WP_270041883.1">
    <property type="nucleotide sequence ID" value="NZ_JAPDOD010000019.1"/>
</dbReference>
<evidence type="ECO:0000256" key="1">
    <source>
        <dbReference type="SAM" id="MobiDB-lite"/>
    </source>
</evidence>
<dbReference type="AlphaFoldDB" id="A0A9X3S6E7"/>
<proteinExistence type="predicted"/>
<comment type="caution">
    <text evidence="2">The sequence shown here is derived from an EMBL/GenBank/DDBJ whole genome shotgun (WGS) entry which is preliminary data.</text>
</comment>
<organism evidence="2 3">
    <name type="scientific">Solirubrobacter ginsenosidimutans</name>
    <dbReference type="NCBI Taxonomy" id="490573"/>
    <lineage>
        <taxon>Bacteria</taxon>
        <taxon>Bacillati</taxon>
        <taxon>Actinomycetota</taxon>
        <taxon>Thermoleophilia</taxon>
        <taxon>Solirubrobacterales</taxon>
        <taxon>Solirubrobacteraceae</taxon>
        <taxon>Solirubrobacter</taxon>
    </lineage>
</organism>
<evidence type="ECO:0000313" key="3">
    <source>
        <dbReference type="Proteomes" id="UP001149140"/>
    </source>
</evidence>
<protein>
    <submittedName>
        <fullName evidence="2">Uncharacterized protein</fullName>
    </submittedName>
</protein>
<name>A0A9X3S6E7_9ACTN</name>
<gene>
    <name evidence="2" type="ORF">OM076_20385</name>
</gene>
<feature type="compositionally biased region" description="Basic and acidic residues" evidence="1">
    <location>
        <begin position="39"/>
        <end position="49"/>
    </location>
</feature>
<reference evidence="2" key="1">
    <citation type="submission" date="2022-10" db="EMBL/GenBank/DDBJ databases">
        <title>The WGS of Solirubrobacter ginsenosidimutans DSM 21036.</title>
        <authorList>
            <person name="Jiang Z."/>
        </authorList>
    </citation>
    <scope>NUCLEOTIDE SEQUENCE</scope>
    <source>
        <strain evidence="2">DSM 21036</strain>
    </source>
</reference>